<protein>
    <submittedName>
        <fullName evidence="4">Glycosyl transferase group 1</fullName>
    </submittedName>
</protein>
<organism evidence="4 5">
    <name type="scientific">Candidatus Filomicrobium marinum</name>
    <dbReference type="NCBI Taxonomy" id="1608628"/>
    <lineage>
        <taxon>Bacteria</taxon>
        <taxon>Pseudomonadati</taxon>
        <taxon>Pseudomonadota</taxon>
        <taxon>Alphaproteobacteria</taxon>
        <taxon>Hyphomicrobiales</taxon>
        <taxon>Hyphomicrobiaceae</taxon>
        <taxon>Filomicrobium</taxon>
    </lineage>
</organism>
<dbReference type="GO" id="GO:0016757">
    <property type="term" value="F:glycosyltransferase activity"/>
    <property type="evidence" value="ECO:0007669"/>
    <property type="project" value="InterPro"/>
</dbReference>
<dbReference type="EMBL" id="LN829119">
    <property type="protein sequence ID" value="CPR19448.1"/>
    <property type="molecule type" value="Genomic_DNA"/>
</dbReference>
<evidence type="ECO:0000256" key="1">
    <source>
        <dbReference type="ARBA" id="ARBA00022679"/>
    </source>
</evidence>
<dbReference type="Pfam" id="PF13439">
    <property type="entry name" value="Glyco_transf_4"/>
    <property type="match status" value="1"/>
</dbReference>
<dbReference type="Proteomes" id="UP000033187">
    <property type="component" value="Chromosome 1"/>
</dbReference>
<reference evidence="5" key="1">
    <citation type="submission" date="2015-02" db="EMBL/GenBank/DDBJ databases">
        <authorList>
            <person name="Chooi Y.-H."/>
        </authorList>
    </citation>
    <scope>NUCLEOTIDE SEQUENCE [LARGE SCALE GENOMIC DNA]</scope>
    <source>
        <strain evidence="5">strain Y</strain>
    </source>
</reference>
<feature type="domain" description="Glycosyltransferase subfamily 4-like N-terminal" evidence="3">
    <location>
        <begin position="92"/>
        <end position="164"/>
    </location>
</feature>
<dbReference type="AlphaFoldDB" id="A0A0D6JFH7"/>
<dbReference type="CDD" id="cd03801">
    <property type="entry name" value="GT4_PimA-like"/>
    <property type="match status" value="1"/>
</dbReference>
<accession>A0A0D6JFH7</accession>
<dbReference type="Pfam" id="PF00534">
    <property type="entry name" value="Glycos_transf_1"/>
    <property type="match status" value="1"/>
</dbReference>
<evidence type="ECO:0000313" key="4">
    <source>
        <dbReference type="EMBL" id="CPR19448.1"/>
    </source>
</evidence>
<keyword evidence="5" id="KW-1185">Reference proteome</keyword>
<evidence type="ECO:0000313" key="5">
    <source>
        <dbReference type="Proteomes" id="UP000033187"/>
    </source>
</evidence>
<dbReference type="GO" id="GO:0009103">
    <property type="term" value="P:lipopolysaccharide biosynthetic process"/>
    <property type="evidence" value="ECO:0007669"/>
    <property type="project" value="TreeGrafter"/>
</dbReference>
<name>A0A0D6JFH7_9HYPH</name>
<gene>
    <name evidence="4" type="ORF">YBN1229_v1_2171</name>
</gene>
<feature type="domain" description="Glycosyl transferase family 1" evidence="2">
    <location>
        <begin position="172"/>
        <end position="326"/>
    </location>
</feature>
<dbReference type="InterPro" id="IPR001296">
    <property type="entry name" value="Glyco_trans_1"/>
</dbReference>
<keyword evidence="1 4" id="KW-0808">Transferase</keyword>
<dbReference type="PANTHER" id="PTHR46401">
    <property type="entry name" value="GLYCOSYLTRANSFERASE WBBK-RELATED"/>
    <property type="match status" value="1"/>
</dbReference>
<evidence type="ECO:0000259" key="3">
    <source>
        <dbReference type="Pfam" id="PF13439"/>
    </source>
</evidence>
<dbReference type="PANTHER" id="PTHR46401:SF2">
    <property type="entry name" value="GLYCOSYLTRANSFERASE WBBK-RELATED"/>
    <property type="match status" value="1"/>
</dbReference>
<dbReference type="KEGG" id="fiy:BN1229_v1_2171"/>
<sequence length="353" mass="37468">MRGLSVTETCFAIPGDIDSPTGGYGYDRRLLTMLPSFGVNVRHLELPGTYPAPSQGDLAATVDTLNSAPPNSTLLIDGLAYGAMPSSVIEKINRRIIALVHHPLALETGLSERRRAELEASERAALALADKVVVTSPATQRILEADYGVAKDRVTVALPGTDPALRATGTGTPLQLLCVGTVTPRKAYDVLIEALLPLKHLDWRVNIAGALDRDRETVAALNAQIAAAKLEDRVSLPGVVVPATLDRFYESTDLFVMPSRFEGYGMALAEAMARGLPIICSTGGAAAETVPDGAALKVPPGDVAALTKALESALTDKRLRVRLADASWEHGRSLPTWNETARRVAAAILDIPT</sequence>
<dbReference type="SUPFAM" id="SSF53756">
    <property type="entry name" value="UDP-Glycosyltransferase/glycogen phosphorylase"/>
    <property type="match status" value="1"/>
</dbReference>
<dbReference type="InterPro" id="IPR028098">
    <property type="entry name" value="Glyco_trans_4-like_N"/>
</dbReference>
<dbReference type="Gene3D" id="3.40.50.2000">
    <property type="entry name" value="Glycogen Phosphorylase B"/>
    <property type="match status" value="2"/>
</dbReference>
<evidence type="ECO:0000259" key="2">
    <source>
        <dbReference type="Pfam" id="PF00534"/>
    </source>
</evidence>
<proteinExistence type="predicted"/>